<dbReference type="InterPro" id="IPR011545">
    <property type="entry name" value="DEAD/DEAH_box_helicase_dom"/>
</dbReference>
<dbReference type="PROSITE" id="PS51194">
    <property type="entry name" value="HELICASE_CTER"/>
    <property type="match status" value="1"/>
</dbReference>
<dbReference type="Pfam" id="PF00270">
    <property type="entry name" value="DEAD"/>
    <property type="match status" value="1"/>
</dbReference>
<dbReference type="PANTHER" id="PTHR47964">
    <property type="entry name" value="ATP-DEPENDENT DNA HELICASE HOMOLOG RECG, CHLOROPLASTIC"/>
    <property type="match status" value="1"/>
</dbReference>
<dbReference type="GO" id="GO:0000716">
    <property type="term" value="P:transcription-coupled nucleotide-excision repair, DNA damage recognition"/>
    <property type="evidence" value="ECO:0007669"/>
    <property type="project" value="UniProtKB-UniRule"/>
</dbReference>
<dbReference type="SUPFAM" id="SSF143517">
    <property type="entry name" value="TRCF domain-like"/>
    <property type="match status" value="1"/>
</dbReference>
<dbReference type="InterPro" id="IPR001650">
    <property type="entry name" value="Helicase_C-like"/>
</dbReference>
<comment type="subcellular location">
    <subcellularLocation>
        <location evidence="9">Cytoplasm</location>
    </subcellularLocation>
</comment>
<dbReference type="GO" id="GO:0003684">
    <property type="term" value="F:damaged DNA binding"/>
    <property type="evidence" value="ECO:0007669"/>
    <property type="project" value="InterPro"/>
</dbReference>
<dbReference type="SMART" id="SM01058">
    <property type="entry name" value="CarD_TRCF"/>
    <property type="match status" value="1"/>
</dbReference>
<keyword evidence="5" id="KW-0347">Helicase</keyword>
<keyword evidence="8 9" id="KW-0234">DNA repair</keyword>
<dbReference type="SUPFAM" id="SSF52540">
    <property type="entry name" value="P-loop containing nucleoside triphosphate hydrolases"/>
    <property type="match status" value="3"/>
</dbReference>
<keyword evidence="3 9" id="KW-0227">DNA damage</keyword>
<dbReference type="EC" id="3.6.4.-" evidence="9"/>
<dbReference type="SMART" id="SM00487">
    <property type="entry name" value="DEXDc"/>
    <property type="match status" value="1"/>
</dbReference>
<dbReference type="HAMAP" id="MF_00969">
    <property type="entry name" value="TRCF"/>
    <property type="match status" value="1"/>
</dbReference>
<dbReference type="Proteomes" id="UP000885672">
    <property type="component" value="Unassembled WGS sequence"/>
</dbReference>
<evidence type="ECO:0000256" key="3">
    <source>
        <dbReference type="ARBA" id="ARBA00022763"/>
    </source>
</evidence>
<keyword evidence="7 9" id="KW-0238">DNA-binding</keyword>
<keyword evidence="2 9" id="KW-0547">Nucleotide-binding</keyword>
<dbReference type="CDD" id="cd17991">
    <property type="entry name" value="DEXHc_TRCF"/>
    <property type="match status" value="1"/>
</dbReference>
<dbReference type="EMBL" id="DSBX01000112">
    <property type="protein sequence ID" value="HDQ99215.1"/>
    <property type="molecule type" value="Genomic_DNA"/>
</dbReference>
<dbReference type="InterPro" id="IPR037235">
    <property type="entry name" value="TRCF-like_C_D7"/>
</dbReference>
<comment type="similarity">
    <text evidence="9">In the C-terminal section; belongs to the helicase family. RecG subfamily.</text>
</comment>
<gene>
    <name evidence="9 12" type="primary">mfd</name>
    <name evidence="12" type="ORF">ENN51_02870</name>
</gene>
<comment type="caution">
    <text evidence="12">The sequence shown here is derived from an EMBL/GenBank/DDBJ whole genome shotgun (WGS) entry which is preliminary data.</text>
</comment>
<protein>
    <recommendedName>
        <fullName evidence="9">Transcription-repair-coupling factor</fullName>
        <shortName evidence="9">TRCF</shortName>
        <ecNumber evidence="9">3.6.4.-</ecNumber>
    </recommendedName>
</protein>
<dbReference type="SMART" id="SM00490">
    <property type="entry name" value="HELICc"/>
    <property type="match status" value="1"/>
</dbReference>
<evidence type="ECO:0000256" key="4">
    <source>
        <dbReference type="ARBA" id="ARBA00022801"/>
    </source>
</evidence>
<sequence length="992" mass="109243">MTLPPEDLFTAFAAAPLLGELAGKLAGNARVGVRGVAGAARALLAAAVAERLRRPVALICTDDDERDEALADLARLRPGLAVLAPVPEREDAARVLQNIATDEPSVIVIIGPDLDRPLPSQLPAGERELAVAAGGTATPEAVIAWLDRAGYELVDLVVEPGEFARRGGIVDVFPERTETPSRLEFAGDTVESVRSFDALSQRTTRRVESVTILSRRTPELSNLTVARLLPDRTVLVTDPAGRPSIRNEKEVAERRAVIELTAGTEARFDLGFVEPGSYLGNSELLRSELAASPLCWHLACGTPERCRRLRETLGPGPALLPVSLSHGFVGARAGIGLLTERELYGSPRPRPARRRFRGVPVDNLVALRPGDHVVHVDYGVGVFEGTRRVRHEAVEKDYLTLRYAAGDRVFVPVENLGLVDRYVGSGREAPALDRIGGRSWLLAKARAARASLDYAGELVEISARRALARGHTFAPDGEWHRELAAAFPFTETPDQAWALETVRQDMERGRPMERLVCGDVGYGKTEVALRAAFKAAAGLKQVAVLVPTTILCWQHFDTFRRRLAPFPFRVEMISRLVPPTARHRVLDDIAAGRVDIVIATHSLLSTAPRFRDLGLLIVDEEQKFGVRQKERIKALRAGVDVLSLSATPVPRTLYLALVGLRDISTIHTPPPGRREVLTEVAPWDDALITRYLERELDRNGQVFFVHNRIQTLGIVERRLRRLLPGLDIATAHGRMPARRLEDLYLEFATGRHPVLLSTAIIESGVDLPNVNTIIVDRADTFGLADLHQLRGRVGRSGRQAHALFLTPSRADITPEARKRLSALVAYSRLGSGFRLALRDLEIRGAGDLLGTRQHGQVARVGLNLYARMIREASSRLRGEEPAAEPELSLELNAFMPESYVPEAFERVALYRRLLGLESEEELRGFEEELVDRFGRYPPVVADLFRIALVRIRARKLGLLKVSARAGLITITGPDRTETLRGGITELLDRLCR</sequence>
<evidence type="ECO:0000256" key="7">
    <source>
        <dbReference type="ARBA" id="ARBA00023125"/>
    </source>
</evidence>
<comment type="function">
    <text evidence="9">Couples transcription and DNA repair by recognizing RNA polymerase (RNAP) stalled at DNA lesions. Mediates ATP-dependent release of RNAP and its truncated transcript from the DNA, and recruitment of nucleotide excision repair machinery to the damaged site.</text>
</comment>
<dbReference type="InterPro" id="IPR041471">
    <property type="entry name" value="UvrB_inter"/>
</dbReference>
<reference evidence="12" key="1">
    <citation type="journal article" date="2020" name="mSystems">
        <title>Genome- and Community-Level Interaction Insights into Carbon Utilization and Element Cycling Functions of Hydrothermarchaeota in Hydrothermal Sediment.</title>
        <authorList>
            <person name="Zhou Z."/>
            <person name="Liu Y."/>
            <person name="Xu W."/>
            <person name="Pan J."/>
            <person name="Luo Z.H."/>
            <person name="Li M."/>
        </authorList>
    </citation>
    <scope>NUCLEOTIDE SEQUENCE [LARGE SCALE GENOMIC DNA]</scope>
    <source>
        <strain evidence="12">SpSt-1182</strain>
    </source>
</reference>
<dbReference type="InterPro" id="IPR036101">
    <property type="entry name" value="CarD-like/TRCF_RID_sf"/>
</dbReference>
<feature type="domain" description="Helicase ATP-binding" evidence="10">
    <location>
        <begin position="505"/>
        <end position="666"/>
    </location>
</feature>
<dbReference type="Gene3D" id="2.40.10.170">
    <property type="match status" value="1"/>
</dbReference>
<evidence type="ECO:0000313" key="12">
    <source>
        <dbReference type="EMBL" id="HDQ99215.1"/>
    </source>
</evidence>
<dbReference type="Pfam" id="PF03461">
    <property type="entry name" value="TRCF"/>
    <property type="match status" value="1"/>
</dbReference>
<dbReference type="GO" id="GO:0016787">
    <property type="term" value="F:hydrolase activity"/>
    <property type="evidence" value="ECO:0007669"/>
    <property type="project" value="UniProtKB-KW"/>
</dbReference>
<dbReference type="SMART" id="SM00982">
    <property type="entry name" value="TRCF"/>
    <property type="match status" value="1"/>
</dbReference>
<dbReference type="GO" id="GO:0005737">
    <property type="term" value="C:cytoplasm"/>
    <property type="evidence" value="ECO:0007669"/>
    <property type="project" value="UniProtKB-SubCell"/>
</dbReference>
<name>A0A7V0XF26_UNCW3</name>
<evidence type="ECO:0000256" key="1">
    <source>
        <dbReference type="ARBA" id="ARBA00022490"/>
    </source>
</evidence>
<feature type="domain" description="Helicase C-terminal" evidence="11">
    <location>
        <begin position="687"/>
        <end position="841"/>
    </location>
</feature>
<dbReference type="Gene3D" id="3.90.1150.50">
    <property type="entry name" value="Transcription-repair-coupling factor, D7 domain"/>
    <property type="match status" value="1"/>
</dbReference>
<dbReference type="Gene3D" id="3.40.50.300">
    <property type="entry name" value="P-loop containing nucleotide triphosphate hydrolases"/>
    <property type="match status" value="2"/>
</dbReference>
<dbReference type="InterPro" id="IPR004576">
    <property type="entry name" value="Mfd"/>
</dbReference>
<evidence type="ECO:0000256" key="2">
    <source>
        <dbReference type="ARBA" id="ARBA00022741"/>
    </source>
</evidence>
<dbReference type="Gene3D" id="3.40.50.11180">
    <property type="match status" value="1"/>
</dbReference>
<dbReference type="Pfam" id="PF00271">
    <property type="entry name" value="Helicase_C"/>
    <property type="match status" value="1"/>
</dbReference>
<keyword evidence="4 9" id="KW-0378">Hydrolase</keyword>
<dbReference type="SUPFAM" id="SSF141259">
    <property type="entry name" value="CarD-like"/>
    <property type="match status" value="1"/>
</dbReference>
<dbReference type="Pfam" id="PF02559">
    <property type="entry name" value="CarD_TRCF_RID"/>
    <property type="match status" value="1"/>
</dbReference>
<dbReference type="InterPro" id="IPR014001">
    <property type="entry name" value="Helicase_ATP-bd"/>
</dbReference>
<dbReference type="GO" id="GO:0005524">
    <property type="term" value="F:ATP binding"/>
    <property type="evidence" value="ECO:0007669"/>
    <property type="project" value="UniProtKB-UniRule"/>
</dbReference>
<dbReference type="InterPro" id="IPR027417">
    <property type="entry name" value="P-loop_NTPase"/>
</dbReference>
<dbReference type="PANTHER" id="PTHR47964:SF1">
    <property type="entry name" value="ATP-DEPENDENT DNA HELICASE HOMOLOG RECG, CHLOROPLASTIC"/>
    <property type="match status" value="1"/>
</dbReference>
<evidence type="ECO:0000256" key="5">
    <source>
        <dbReference type="ARBA" id="ARBA00022806"/>
    </source>
</evidence>
<dbReference type="NCBIfam" id="TIGR00580">
    <property type="entry name" value="mfd"/>
    <property type="match status" value="1"/>
</dbReference>
<organism evidence="12">
    <name type="scientific">candidate division WOR-3 bacterium</name>
    <dbReference type="NCBI Taxonomy" id="2052148"/>
    <lineage>
        <taxon>Bacteria</taxon>
        <taxon>Bacteria division WOR-3</taxon>
    </lineage>
</organism>
<evidence type="ECO:0000256" key="8">
    <source>
        <dbReference type="ARBA" id="ARBA00023204"/>
    </source>
</evidence>
<dbReference type="AlphaFoldDB" id="A0A7V0XF26"/>
<evidence type="ECO:0000256" key="9">
    <source>
        <dbReference type="HAMAP-Rule" id="MF_00969"/>
    </source>
</evidence>
<comment type="similarity">
    <text evidence="9">In the N-terminal section; belongs to the UvrB family.</text>
</comment>
<dbReference type="GO" id="GO:0006355">
    <property type="term" value="P:regulation of DNA-templated transcription"/>
    <property type="evidence" value="ECO:0007669"/>
    <property type="project" value="UniProtKB-UniRule"/>
</dbReference>
<dbReference type="InterPro" id="IPR005118">
    <property type="entry name" value="TRCF_C"/>
</dbReference>
<keyword evidence="1 9" id="KW-0963">Cytoplasm</keyword>
<accession>A0A7V0XF26</accession>
<evidence type="ECO:0000259" key="10">
    <source>
        <dbReference type="PROSITE" id="PS51192"/>
    </source>
</evidence>
<dbReference type="Gene3D" id="3.30.2060.10">
    <property type="entry name" value="Penicillin-binding protein 1b domain"/>
    <property type="match status" value="1"/>
</dbReference>
<dbReference type="InterPro" id="IPR047112">
    <property type="entry name" value="RecG/Mfd"/>
</dbReference>
<dbReference type="InterPro" id="IPR003711">
    <property type="entry name" value="CarD-like/TRCF_RID"/>
</dbReference>
<evidence type="ECO:0000256" key="6">
    <source>
        <dbReference type="ARBA" id="ARBA00022840"/>
    </source>
</evidence>
<proteinExistence type="inferred from homology"/>
<dbReference type="Pfam" id="PF17757">
    <property type="entry name" value="UvrB_inter"/>
    <property type="match status" value="1"/>
</dbReference>
<dbReference type="GO" id="GO:0003678">
    <property type="term" value="F:DNA helicase activity"/>
    <property type="evidence" value="ECO:0007669"/>
    <property type="project" value="TreeGrafter"/>
</dbReference>
<evidence type="ECO:0000259" key="11">
    <source>
        <dbReference type="PROSITE" id="PS51194"/>
    </source>
</evidence>
<keyword evidence="6 9" id="KW-0067">ATP-binding</keyword>
<dbReference type="PROSITE" id="PS51192">
    <property type="entry name" value="HELICASE_ATP_BIND_1"/>
    <property type="match status" value="1"/>
</dbReference>